<feature type="transmembrane region" description="Helical" evidence="2">
    <location>
        <begin position="667"/>
        <end position="692"/>
    </location>
</feature>
<name>A0A806FM91_BIFAN</name>
<dbReference type="Proteomes" id="UP000008394">
    <property type="component" value="Chromosome"/>
</dbReference>
<gene>
    <name evidence="3" type="ORF">BALAC2494_01080</name>
</gene>
<dbReference type="EMBL" id="CP002915">
    <property type="protein sequence ID" value="AEK29476.1"/>
    <property type="molecule type" value="Genomic_DNA"/>
</dbReference>
<feature type="transmembrane region" description="Helical" evidence="2">
    <location>
        <begin position="598"/>
        <end position="621"/>
    </location>
</feature>
<accession>A0A806FM91</accession>
<feature type="region of interest" description="Disordered" evidence="1">
    <location>
        <begin position="804"/>
        <end position="824"/>
    </location>
</feature>
<protein>
    <submittedName>
        <fullName evidence="3">Hypothetical membrane associated protein</fullName>
    </submittedName>
</protein>
<dbReference type="AlphaFoldDB" id="A0A806FM91"/>
<keyword evidence="2" id="KW-0472">Membrane</keyword>
<feature type="region of interest" description="Disordered" evidence="1">
    <location>
        <begin position="754"/>
        <end position="779"/>
    </location>
</feature>
<evidence type="ECO:0000313" key="3">
    <source>
        <dbReference type="EMBL" id="AEK29476.1"/>
    </source>
</evidence>
<organism evidence="3 4">
    <name type="scientific">Bifidobacterium animalis subsp. lactis CNCM I-2494</name>
    <dbReference type="NCBI Taxonomy" id="1042403"/>
    <lineage>
        <taxon>Bacteria</taxon>
        <taxon>Bacillati</taxon>
        <taxon>Actinomycetota</taxon>
        <taxon>Actinomycetes</taxon>
        <taxon>Bifidobacteriales</taxon>
        <taxon>Bifidobacteriaceae</taxon>
        <taxon>Bifidobacterium</taxon>
    </lineage>
</organism>
<sequence>MSHTLKCNVCLKGEENRMGSGELQTWNGHFDRGVYIDYTLEPLQSERHIEGTKDEASQSGSRIDEDTTIEIEDIEEENNSDQDESHRVDYMLAAGCGIISGAIDSLWVGKFDFDRAREWGSERVNEFVMAVAKMDPEYKGDDVKSAIRFLEKKYPFVGDRATSEFGGGRQHHLRDFSHHMSLGGLAFSLLTQFTGKVYGTDQHGVFMVVPVADEELIGKTIEEKLMLGAVRWFFHMVSDMAGSSGSAGKGTGIPGPILSLMKQLSALPLFKDAMTDEALFRKMLSKLFNGTLLKTVDEEGKKIYRRFDLRAELGIAHELARQSVPVLVNECLVCVCYAARRLYTMCSNGEVHDFKSLLSVGLDALLPHGSPLGTRMVTIATGVFSVVDMTDGAIRTLMRSGGKLNPGMVSDFLLHVNVVGVVRFVFAVHTDYKVHAKAKRETRLQAKFHGRGNGYGDDASVMRFFELDMAQANMVVSIEYQAARLDIEQTKNKKTREEKEREFSDWENDNCSEFILRDKEALVNEIHRIQRYATPVWQKLVALEASQFMPYQSKKLKYDAATLDMVCSDLPGFEDKECTKYRKAVIKETSAIKGVKKAVLAGCVGIGVVAVATGGAAYVFAPAIAPILAGPSVAGLSGAALTSASLAAVGGGSLAAGGLGMSGGVALIAGGGALLGAVTGGGAATLGTWVLANQDAYVLNTCAKLIVFCRDVLMEIDGGVELVRQVRQSVCEQLRETEPQLDFLGQLKQFIKQSGSRDADSDPSAKRERSEALKGIDKSEKNMKRSVKYMRKCVKELGKVTGITDENRGASGAQWKPVAQIEKG</sequence>
<feature type="compositionally biased region" description="Basic and acidic residues" evidence="1">
    <location>
        <begin position="755"/>
        <end position="779"/>
    </location>
</feature>
<proteinExistence type="predicted"/>
<dbReference type="KEGG" id="bnm:BALAC2494_01080"/>
<evidence type="ECO:0000313" key="4">
    <source>
        <dbReference type="Proteomes" id="UP000008394"/>
    </source>
</evidence>
<feature type="transmembrane region" description="Helical" evidence="2">
    <location>
        <begin position="633"/>
        <end position="655"/>
    </location>
</feature>
<evidence type="ECO:0000256" key="2">
    <source>
        <dbReference type="SAM" id="Phobius"/>
    </source>
</evidence>
<evidence type="ECO:0000256" key="1">
    <source>
        <dbReference type="SAM" id="MobiDB-lite"/>
    </source>
</evidence>
<reference evidence="3 4" key="1">
    <citation type="journal article" date="2011" name="J. Bacteriol.">
        <title>Genome Sequence of the Probiotic Strain Bifidobacterium animalis subsp. lactis CNCM I-2494.</title>
        <authorList>
            <person name="Chervaux C."/>
            <person name="Grimaldi C."/>
            <person name="Bolotin A."/>
            <person name="Quinquis B."/>
            <person name="Legrain-Raspaud S."/>
            <person name="van Hylckama Vlieg J.E."/>
            <person name="Denariaz G."/>
            <person name="Smokvina T."/>
        </authorList>
    </citation>
    <scope>NUCLEOTIDE SEQUENCE [LARGE SCALE GENOMIC DNA]</scope>
    <source>
        <strain evidence="3 4">CNCM I-2494</strain>
    </source>
</reference>
<keyword evidence="2" id="KW-1133">Transmembrane helix</keyword>
<keyword evidence="2" id="KW-0812">Transmembrane</keyword>